<dbReference type="FunFam" id="3.30.40.10:FF:000033">
    <property type="entry name" value="Polycomb group RING finger protein 3"/>
    <property type="match status" value="1"/>
</dbReference>
<dbReference type="EMBL" id="JALNTZ010000004">
    <property type="protein sequence ID" value="KAJ3656508.1"/>
    <property type="molecule type" value="Genomic_DNA"/>
</dbReference>
<evidence type="ECO:0000256" key="1">
    <source>
        <dbReference type="ARBA" id="ARBA00022723"/>
    </source>
</evidence>
<feature type="domain" description="RING-type" evidence="6">
    <location>
        <begin position="20"/>
        <end position="60"/>
    </location>
</feature>
<accession>A0AA38IJI5</accession>
<name>A0AA38IJI5_9CUCU</name>
<protein>
    <recommendedName>
        <fullName evidence="6">RING-type domain-containing protein</fullName>
    </recommendedName>
</protein>
<keyword evidence="3" id="KW-0862">Zinc</keyword>
<comment type="caution">
    <text evidence="7">The sequence shown here is derived from an EMBL/GenBank/DDBJ whole genome shotgun (WGS) entry which is preliminary data.</text>
</comment>
<dbReference type="Proteomes" id="UP001168821">
    <property type="component" value="Unassembled WGS sequence"/>
</dbReference>
<dbReference type="SUPFAM" id="SSF57850">
    <property type="entry name" value="RING/U-box"/>
    <property type="match status" value="1"/>
</dbReference>
<dbReference type="InterPro" id="IPR013083">
    <property type="entry name" value="Znf_RING/FYVE/PHD"/>
</dbReference>
<dbReference type="Pfam" id="PF13923">
    <property type="entry name" value="zf-C3HC4_2"/>
    <property type="match status" value="1"/>
</dbReference>
<evidence type="ECO:0000256" key="3">
    <source>
        <dbReference type="ARBA" id="ARBA00022833"/>
    </source>
</evidence>
<sequence>MAHVKMRKILVRDMNDVLVCTLCNGYLIEATTLTECHHVFCRGCILRYFENCKTSCPSCNFVYKKKNQVFFKADPQVQAIVYKVVPGLYSKEMQRREDFYRSTGVRASSSCSDDSVLERERDLINDEESMVSSYVGDKSQFFGPEDSISLSLEYYQVHLDSTPLDTKPRPAPAAPNPAEVQDTSASVLNNNNSDSVGDKHRPKDAKSDKDGEQECKSDKRFLQCPAAVSMRHLQKFIRMKFALTQHHKVRLYPRSVFSAIFPSLLALFRRTMRRQSV</sequence>
<evidence type="ECO:0000313" key="8">
    <source>
        <dbReference type="Proteomes" id="UP001168821"/>
    </source>
</evidence>
<feature type="compositionally biased region" description="Basic and acidic residues" evidence="5">
    <location>
        <begin position="196"/>
        <end position="214"/>
    </location>
</feature>
<keyword evidence="8" id="KW-1185">Reference proteome</keyword>
<feature type="region of interest" description="Disordered" evidence="5">
    <location>
        <begin position="163"/>
        <end position="214"/>
    </location>
</feature>
<keyword evidence="2 4" id="KW-0863">Zinc-finger</keyword>
<dbReference type="GO" id="GO:0008270">
    <property type="term" value="F:zinc ion binding"/>
    <property type="evidence" value="ECO:0007669"/>
    <property type="project" value="UniProtKB-KW"/>
</dbReference>
<dbReference type="PANTHER" id="PTHR10825">
    <property type="entry name" value="RING FINGER DOMAIN-CONTAINING, POLYCOMB GROUP COMPONENT"/>
    <property type="match status" value="1"/>
</dbReference>
<gene>
    <name evidence="7" type="ORF">Zmor_015581</name>
</gene>
<dbReference type="GO" id="GO:1990841">
    <property type="term" value="F:promoter-specific chromatin binding"/>
    <property type="evidence" value="ECO:0007669"/>
    <property type="project" value="TreeGrafter"/>
</dbReference>
<dbReference type="GO" id="GO:0000122">
    <property type="term" value="P:negative regulation of transcription by RNA polymerase II"/>
    <property type="evidence" value="ECO:0007669"/>
    <property type="project" value="TreeGrafter"/>
</dbReference>
<evidence type="ECO:0000259" key="6">
    <source>
        <dbReference type="PROSITE" id="PS50089"/>
    </source>
</evidence>
<evidence type="ECO:0000256" key="4">
    <source>
        <dbReference type="PROSITE-ProRule" id="PRU00175"/>
    </source>
</evidence>
<dbReference type="InterPro" id="IPR001841">
    <property type="entry name" value="Znf_RING"/>
</dbReference>
<evidence type="ECO:0000313" key="7">
    <source>
        <dbReference type="EMBL" id="KAJ3656508.1"/>
    </source>
</evidence>
<proteinExistence type="predicted"/>
<dbReference type="Gene3D" id="3.30.40.10">
    <property type="entry name" value="Zinc/RING finger domain, C3HC4 (zinc finger)"/>
    <property type="match status" value="1"/>
</dbReference>
<dbReference type="GO" id="GO:0035102">
    <property type="term" value="C:PRC1 complex"/>
    <property type="evidence" value="ECO:0007669"/>
    <property type="project" value="TreeGrafter"/>
</dbReference>
<dbReference type="Gene3D" id="3.10.20.90">
    <property type="entry name" value="Phosphatidylinositol 3-kinase Catalytic Subunit, Chain A, domain 1"/>
    <property type="match status" value="1"/>
</dbReference>
<evidence type="ECO:0000256" key="2">
    <source>
        <dbReference type="ARBA" id="ARBA00022771"/>
    </source>
</evidence>
<dbReference type="InterPro" id="IPR017907">
    <property type="entry name" value="Znf_RING_CS"/>
</dbReference>
<reference evidence="7" key="1">
    <citation type="journal article" date="2023" name="G3 (Bethesda)">
        <title>Whole genome assemblies of Zophobas morio and Tenebrio molitor.</title>
        <authorList>
            <person name="Kaur S."/>
            <person name="Stinson S.A."/>
            <person name="diCenzo G.C."/>
        </authorList>
    </citation>
    <scope>NUCLEOTIDE SEQUENCE</scope>
    <source>
        <strain evidence="7">QUZm001</strain>
    </source>
</reference>
<dbReference type="PANTHER" id="PTHR10825:SF72">
    <property type="entry name" value="UBIQUITIN-LIKE DOMAIN-CONTAINING PROTEIN"/>
    <property type="match status" value="1"/>
</dbReference>
<dbReference type="PROSITE" id="PS00518">
    <property type="entry name" value="ZF_RING_1"/>
    <property type="match status" value="1"/>
</dbReference>
<keyword evidence="1" id="KW-0479">Metal-binding</keyword>
<feature type="compositionally biased region" description="Polar residues" evidence="5">
    <location>
        <begin position="181"/>
        <end position="195"/>
    </location>
</feature>
<evidence type="ECO:0000256" key="5">
    <source>
        <dbReference type="SAM" id="MobiDB-lite"/>
    </source>
</evidence>
<dbReference type="AlphaFoldDB" id="A0AA38IJI5"/>
<dbReference type="SMART" id="SM00184">
    <property type="entry name" value="RING"/>
    <property type="match status" value="1"/>
</dbReference>
<dbReference type="PROSITE" id="PS50089">
    <property type="entry name" value="ZF_RING_2"/>
    <property type="match status" value="1"/>
</dbReference>
<organism evidence="7 8">
    <name type="scientific">Zophobas morio</name>
    <dbReference type="NCBI Taxonomy" id="2755281"/>
    <lineage>
        <taxon>Eukaryota</taxon>
        <taxon>Metazoa</taxon>
        <taxon>Ecdysozoa</taxon>
        <taxon>Arthropoda</taxon>
        <taxon>Hexapoda</taxon>
        <taxon>Insecta</taxon>
        <taxon>Pterygota</taxon>
        <taxon>Neoptera</taxon>
        <taxon>Endopterygota</taxon>
        <taxon>Coleoptera</taxon>
        <taxon>Polyphaga</taxon>
        <taxon>Cucujiformia</taxon>
        <taxon>Tenebrionidae</taxon>
        <taxon>Zophobas</taxon>
    </lineage>
</organism>